<reference evidence="1 2" key="1">
    <citation type="journal article" date="2018" name="New Phytol.">
        <title>Phylogenomics of Endogonaceae and evolution of mycorrhizas within Mucoromycota.</title>
        <authorList>
            <person name="Chang Y."/>
            <person name="Desiro A."/>
            <person name="Na H."/>
            <person name="Sandor L."/>
            <person name="Lipzen A."/>
            <person name="Clum A."/>
            <person name="Barry K."/>
            <person name="Grigoriev I.V."/>
            <person name="Martin F.M."/>
            <person name="Stajich J.E."/>
            <person name="Smith M.E."/>
            <person name="Bonito G."/>
            <person name="Spatafora J.W."/>
        </authorList>
    </citation>
    <scope>NUCLEOTIDE SEQUENCE [LARGE SCALE GENOMIC DNA]</scope>
    <source>
        <strain evidence="1 2">AD002</strain>
    </source>
</reference>
<sequence>MLHEHLQADIICEDGRPLRRSIGAARYVRRRRVELGEQETSLRAALVADDVTGDGETIREEILFMTVDTNGDPQKKKVTNLRVSLRRLQQRLEAFITLGFLIICLPPLGDGLTVEDEQVEKGVEEEDGVGLDGHGVEEDRLRLLVEAVGRQGFANHGTGLGEHEWNSFIPIESRFIWRVIKHLQELTPPQMEHELRVDGEIFRQPERLGLVLAIVGKLLAQTDKHTIEPAQDVRPVVNLCLEDGDARHEDGGGFLVEGVCDLRAGPFGPVASDGGDTQAKLAARVLVVGNKLDEAARTWLHGLSVLVDDLKVDGRRGLGRDAAHLPLRGLPDANLRFADRGGFLVSGNGGTDQAAYFQFPRGLSRKRPQQFHIIESHLQITLPVLGEDAVEALLEDGGGERVRQDHEPARMVDHGFHLEQADLVEATGEDIDGVAVG</sequence>
<keyword evidence="2" id="KW-1185">Reference proteome</keyword>
<accession>A0A433QHB8</accession>
<evidence type="ECO:0000313" key="2">
    <source>
        <dbReference type="Proteomes" id="UP000274822"/>
    </source>
</evidence>
<dbReference type="Proteomes" id="UP000274822">
    <property type="component" value="Unassembled WGS sequence"/>
</dbReference>
<name>A0A433QHB8_9FUNG</name>
<gene>
    <name evidence="1" type="ORF">BC938DRAFT_481224</name>
</gene>
<proteinExistence type="predicted"/>
<organism evidence="1 2">
    <name type="scientific">Jimgerdemannia flammicorona</name>
    <dbReference type="NCBI Taxonomy" id="994334"/>
    <lineage>
        <taxon>Eukaryota</taxon>
        <taxon>Fungi</taxon>
        <taxon>Fungi incertae sedis</taxon>
        <taxon>Mucoromycota</taxon>
        <taxon>Mucoromycotina</taxon>
        <taxon>Endogonomycetes</taxon>
        <taxon>Endogonales</taxon>
        <taxon>Endogonaceae</taxon>
        <taxon>Jimgerdemannia</taxon>
    </lineage>
</organism>
<dbReference type="AlphaFoldDB" id="A0A433QHB8"/>
<evidence type="ECO:0000313" key="1">
    <source>
        <dbReference type="EMBL" id="RUS28971.1"/>
    </source>
</evidence>
<dbReference type="EMBL" id="RBNJ01005837">
    <property type="protein sequence ID" value="RUS28971.1"/>
    <property type="molecule type" value="Genomic_DNA"/>
</dbReference>
<comment type="caution">
    <text evidence="1">The sequence shown here is derived from an EMBL/GenBank/DDBJ whole genome shotgun (WGS) entry which is preliminary data.</text>
</comment>
<protein>
    <submittedName>
        <fullName evidence="1">Uncharacterized protein</fullName>
    </submittedName>
</protein>